<dbReference type="PANTHER" id="PTHR10587">
    <property type="entry name" value="GLYCOSYL TRANSFERASE-RELATED"/>
    <property type="match status" value="1"/>
</dbReference>
<dbReference type="SUPFAM" id="SSF88713">
    <property type="entry name" value="Glycoside hydrolase/deacetylase"/>
    <property type="match status" value="1"/>
</dbReference>
<gene>
    <name evidence="4" type="ORF">SAMN05444337_1296</name>
</gene>
<keyword evidence="1" id="KW-0479">Metal-binding</keyword>
<dbReference type="STRING" id="683124.SAMN05444337_1296"/>
<dbReference type="Pfam" id="PF01522">
    <property type="entry name" value="Polysacc_deac_1"/>
    <property type="match status" value="1"/>
</dbReference>
<dbReference type="Proteomes" id="UP000184232">
    <property type="component" value="Unassembled WGS sequence"/>
</dbReference>
<dbReference type="InterPro" id="IPR050248">
    <property type="entry name" value="Polysacc_deacetylase_ArnD"/>
</dbReference>
<dbReference type="GO" id="GO:0016810">
    <property type="term" value="F:hydrolase activity, acting on carbon-nitrogen (but not peptide) bonds"/>
    <property type="evidence" value="ECO:0007669"/>
    <property type="project" value="InterPro"/>
</dbReference>
<feature type="domain" description="NodB homology" evidence="3">
    <location>
        <begin position="26"/>
        <end position="207"/>
    </location>
</feature>
<evidence type="ECO:0000256" key="2">
    <source>
        <dbReference type="ARBA" id="ARBA00022801"/>
    </source>
</evidence>
<reference evidence="5" key="1">
    <citation type="submission" date="2016-11" db="EMBL/GenBank/DDBJ databases">
        <authorList>
            <person name="Varghese N."/>
            <person name="Submissions S."/>
        </authorList>
    </citation>
    <scope>NUCLEOTIDE SEQUENCE [LARGE SCALE GENOMIC DNA]</scope>
    <source>
        <strain evidence="5">DSM 22807</strain>
    </source>
</reference>
<sequence length="210" mass="24483">MNWIKTNRITKILFSNYIWEIPNKSKKVYLTFDDGPIPVVTEWVLDTLKKENIKATFFCIGDNIKKHPEIFKRIINEGHSIGNHTFNHLKGWETNKNVYLENFNLCEDEILKKLGKNTNLFRPPYGKIKFSQSNLIRKKGYKIIMWDIISFDFDANTSPEKCFSNVNENVASGSIIVFHDSLKAEKNLRYALPKTIEAIKEKGYIFDVIS</sequence>
<dbReference type="GO" id="GO:0005975">
    <property type="term" value="P:carbohydrate metabolic process"/>
    <property type="evidence" value="ECO:0007669"/>
    <property type="project" value="InterPro"/>
</dbReference>
<dbReference type="InterPro" id="IPR011330">
    <property type="entry name" value="Glyco_hydro/deAcase_b/a-brl"/>
</dbReference>
<dbReference type="GO" id="GO:0046872">
    <property type="term" value="F:metal ion binding"/>
    <property type="evidence" value="ECO:0007669"/>
    <property type="project" value="UniProtKB-KW"/>
</dbReference>
<accession>A0A1M6FQ97</accession>
<dbReference type="CDD" id="cd10917">
    <property type="entry name" value="CE4_NodB_like_6s_7s"/>
    <property type="match status" value="1"/>
</dbReference>
<dbReference type="Gene3D" id="3.20.20.370">
    <property type="entry name" value="Glycoside hydrolase/deacetylase"/>
    <property type="match status" value="1"/>
</dbReference>
<dbReference type="PROSITE" id="PS51677">
    <property type="entry name" value="NODB"/>
    <property type="match status" value="1"/>
</dbReference>
<keyword evidence="5" id="KW-1185">Reference proteome</keyword>
<protein>
    <submittedName>
        <fullName evidence="4">Peptidoglycan/xylan/chitin deacetylase, PgdA/CDA1 family</fullName>
    </submittedName>
</protein>
<dbReference type="EMBL" id="FQZH01000001">
    <property type="protein sequence ID" value="SHI99862.1"/>
    <property type="molecule type" value="Genomic_DNA"/>
</dbReference>
<dbReference type="PANTHER" id="PTHR10587:SF133">
    <property type="entry name" value="CHITIN DEACETYLASE 1-RELATED"/>
    <property type="match status" value="1"/>
</dbReference>
<name>A0A1M6FQ97_9FLAO</name>
<dbReference type="RefSeq" id="WP_072783120.1">
    <property type="nucleotide sequence ID" value="NZ_FQZH01000001.1"/>
</dbReference>
<evidence type="ECO:0000313" key="4">
    <source>
        <dbReference type="EMBL" id="SHI99862.1"/>
    </source>
</evidence>
<keyword evidence="2" id="KW-0378">Hydrolase</keyword>
<organism evidence="4 5">
    <name type="scientific">Flavobacterium haoranii</name>
    <dbReference type="NCBI Taxonomy" id="683124"/>
    <lineage>
        <taxon>Bacteria</taxon>
        <taxon>Pseudomonadati</taxon>
        <taxon>Bacteroidota</taxon>
        <taxon>Flavobacteriia</taxon>
        <taxon>Flavobacteriales</taxon>
        <taxon>Flavobacteriaceae</taxon>
        <taxon>Flavobacterium</taxon>
    </lineage>
</organism>
<evidence type="ECO:0000259" key="3">
    <source>
        <dbReference type="PROSITE" id="PS51677"/>
    </source>
</evidence>
<dbReference type="OrthoDB" id="9812065at2"/>
<evidence type="ECO:0000313" key="5">
    <source>
        <dbReference type="Proteomes" id="UP000184232"/>
    </source>
</evidence>
<evidence type="ECO:0000256" key="1">
    <source>
        <dbReference type="ARBA" id="ARBA00022723"/>
    </source>
</evidence>
<dbReference type="AlphaFoldDB" id="A0A1M6FQ97"/>
<dbReference type="GO" id="GO:0016020">
    <property type="term" value="C:membrane"/>
    <property type="evidence" value="ECO:0007669"/>
    <property type="project" value="TreeGrafter"/>
</dbReference>
<dbReference type="InterPro" id="IPR002509">
    <property type="entry name" value="NODB_dom"/>
</dbReference>
<proteinExistence type="predicted"/>